<dbReference type="Proteomes" id="UP000009236">
    <property type="component" value="Chromosome"/>
</dbReference>
<dbReference type="CDD" id="cd00118">
    <property type="entry name" value="LysM"/>
    <property type="match status" value="1"/>
</dbReference>
<dbReference type="InterPro" id="IPR018392">
    <property type="entry name" value="LysM"/>
</dbReference>
<sequence length="268" mass="26579">MSSTDGHAAGDGQAGSSVVALVALAASAAAAAGVLGLRLAALVLASPSTAAVDRWVELGVTALGALAAAWLAASAVLALVCVGAARLGRSWRAGEATLRRVAPGAVQRLARAAVGVGVGTGLVLVPAAAHAATPAAASDPSPAPSAAAVEVTTDMATDATTELDLGWQPTPSTVADTTATVERTSAFPTTTERPTADPPARPHVGADAGTVVVHRGDTLWDLARAALGDDATDADVMRAVVRWHEANRDVIGDDPDLILPGQVLRAPA</sequence>
<dbReference type="InterPro" id="IPR036779">
    <property type="entry name" value="LysM_dom_sf"/>
</dbReference>
<feature type="transmembrane region" description="Helical" evidence="2">
    <location>
        <begin position="21"/>
        <end position="45"/>
    </location>
</feature>
<feature type="region of interest" description="Disordered" evidence="1">
    <location>
        <begin position="185"/>
        <end position="204"/>
    </location>
</feature>
<dbReference type="EMBL" id="CP002810">
    <property type="protein sequence ID" value="AEG45065.1"/>
    <property type="molecule type" value="Genomic_DNA"/>
</dbReference>
<evidence type="ECO:0000313" key="4">
    <source>
        <dbReference type="Proteomes" id="UP000009236"/>
    </source>
</evidence>
<evidence type="ECO:0000313" key="3">
    <source>
        <dbReference type="EMBL" id="AEG45065.1"/>
    </source>
</evidence>
<gene>
    <name evidence="3" type="ordered locus">Isova_2348</name>
</gene>
<keyword evidence="2" id="KW-0472">Membrane</keyword>
<keyword evidence="4" id="KW-1185">Reference proteome</keyword>
<keyword evidence="2" id="KW-1133">Transmembrane helix</keyword>
<protein>
    <submittedName>
        <fullName evidence="3">Peptidoglycan-binding lysin domain protein</fullName>
    </submittedName>
</protein>
<reference evidence="3 4" key="1">
    <citation type="submission" date="2011-05" db="EMBL/GenBank/DDBJ databases">
        <title>Complete sequence of Isoptericola variabilis 225.</title>
        <authorList>
            <consortium name="US DOE Joint Genome Institute"/>
            <person name="Lucas S."/>
            <person name="Han J."/>
            <person name="Lapidus A."/>
            <person name="Cheng J.-F."/>
            <person name="Goodwin L."/>
            <person name="Pitluck S."/>
            <person name="Peters L."/>
            <person name="Mikhailova N."/>
            <person name="Zeytun A."/>
            <person name="Han C."/>
            <person name="Tapia R."/>
            <person name="Land M."/>
            <person name="Hauser L."/>
            <person name="Kyrpides N."/>
            <person name="Ivanova N."/>
            <person name="Pagani I."/>
            <person name="Siebers A."/>
            <person name="Allgaier M."/>
            <person name="Thelen M."/>
            <person name="Hugenholtz P."/>
            <person name="Gladden J."/>
            <person name="Woyke T."/>
        </authorList>
    </citation>
    <scope>NUCLEOTIDE SEQUENCE [LARGE SCALE GENOMIC DNA]</scope>
    <source>
        <strain evidence="4">225</strain>
    </source>
</reference>
<feature type="transmembrane region" description="Helical" evidence="2">
    <location>
        <begin position="65"/>
        <end position="88"/>
    </location>
</feature>
<organism evidence="4">
    <name type="scientific">Isoptericola variabilis (strain 225)</name>
    <dbReference type="NCBI Taxonomy" id="743718"/>
    <lineage>
        <taxon>Bacteria</taxon>
        <taxon>Bacillati</taxon>
        <taxon>Actinomycetota</taxon>
        <taxon>Actinomycetes</taxon>
        <taxon>Micrococcales</taxon>
        <taxon>Promicromonosporaceae</taxon>
        <taxon>Isoptericola</taxon>
    </lineage>
</organism>
<dbReference type="KEGG" id="iva:Isova_2348"/>
<dbReference type="RefSeq" id="WP_013839456.1">
    <property type="nucleotide sequence ID" value="NC_015588.1"/>
</dbReference>
<dbReference type="Gene3D" id="3.10.350.10">
    <property type="entry name" value="LysM domain"/>
    <property type="match status" value="1"/>
</dbReference>
<evidence type="ECO:0000256" key="2">
    <source>
        <dbReference type="SAM" id="Phobius"/>
    </source>
</evidence>
<keyword evidence="2" id="KW-0812">Transmembrane</keyword>
<evidence type="ECO:0000256" key="1">
    <source>
        <dbReference type="SAM" id="MobiDB-lite"/>
    </source>
</evidence>
<dbReference type="AlphaFoldDB" id="F6FRK7"/>
<accession>F6FRK7</accession>
<proteinExistence type="predicted"/>
<dbReference type="eggNOG" id="COG1652">
    <property type="taxonomic scope" value="Bacteria"/>
</dbReference>
<dbReference type="STRING" id="743718.Isova_2348"/>
<name>F6FRK7_ISOV2</name>
<dbReference type="HOGENOM" id="CLU_082660_0_0_11"/>